<feature type="region of interest" description="Disordered" evidence="1">
    <location>
        <begin position="164"/>
        <end position="214"/>
    </location>
</feature>
<feature type="compositionally biased region" description="Basic and acidic residues" evidence="1">
    <location>
        <begin position="388"/>
        <end position="398"/>
    </location>
</feature>
<evidence type="ECO:0000313" key="2">
    <source>
        <dbReference type="EMBL" id="POS83223.1"/>
    </source>
</evidence>
<sequence length="494" mass="54603">MAVVTASQALSALPNPQNSSVDTASWNFSVSAQSESHSSESHPEKTYNDTLTHRITTPNVLLQHQDTHISMRSSENALLPSARTIAPIRKNSSISDTGSAADSLLDLYGPNQSSVNSMDSQQQLAFNGLALKNDEVPESSRWIHRDKLAQIESQELQAAGIAINRPRASGKIQNRRNDSKDLQLNNNSRIDTSQKRQWIDPLPTEEEEAPENSSWDLRLPEEVAAEDGFTDVSNGVKSISRIPVCKKSPFPIPSVHLERDTILPRKKSGPQIGEEEVLSITKIPEQSNTTKEPAIANYPGSKRVASESFIVKKSDLRSRSVSVSRETTNRPSTRSGLNTYTTSSRTTENGYASSKRPEGDPPWLSSMYKPDPRLPPEQQLLPTIAKRLQQEQWEKEGKFGNIYDTSFRPLNDHSPAHRSVSSPMQITIPKEQNHDEWPLQSPKSPPLSSGRPGTAGGYSTMPRIIDPPSNALPSPRPKLPAKVSEPPKVEKKEK</sequence>
<dbReference type="Proteomes" id="UP000237438">
    <property type="component" value="Unassembled WGS sequence"/>
</dbReference>
<organism evidence="2 3">
    <name type="scientific">Erysiphe pulchra</name>
    <dbReference type="NCBI Taxonomy" id="225359"/>
    <lineage>
        <taxon>Eukaryota</taxon>
        <taxon>Fungi</taxon>
        <taxon>Dikarya</taxon>
        <taxon>Ascomycota</taxon>
        <taxon>Pezizomycotina</taxon>
        <taxon>Leotiomycetes</taxon>
        <taxon>Erysiphales</taxon>
        <taxon>Erysiphaceae</taxon>
        <taxon>Erysiphe</taxon>
    </lineage>
</organism>
<protein>
    <submittedName>
        <fullName evidence="2">Uncharacterized protein</fullName>
    </submittedName>
</protein>
<dbReference type="OrthoDB" id="418495at2759"/>
<feature type="compositionally biased region" description="Basic and acidic residues" evidence="1">
    <location>
        <begin position="485"/>
        <end position="494"/>
    </location>
</feature>
<reference evidence="2 3" key="1">
    <citation type="submission" date="2017-10" db="EMBL/GenBank/DDBJ databases">
        <title>Development of genomic resources for the powdery mildew, Erysiphe pulchra.</title>
        <authorList>
            <person name="Wadl P.A."/>
            <person name="Mack B.M."/>
            <person name="Moore G."/>
            <person name="Beltz S.B."/>
        </authorList>
    </citation>
    <scope>NUCLEOTIDE SEQUENCE [LARGE SCALE GENOMIC DNA]</scope>
    <source>
        <strain evidence="2">Cflorida</strain>
    </source>
</reference>
<name>A0A2S4PMI5_9PEZI</name>
<evidence type="ECO:0000313" key="3">
    <source>
        <dbReference type="Proteomes" id="UP000237438"/>
    </source>
</evidence>
<dbReference type="EMBL" id="PEDP01001785">
    <property type="protein sequence ID" value="POS83223.1"/>
    <property type="molecule type" value="Genomic_DNA"/>
</dbReference>
<keyword evidence="3" id="KW-1185">Reference proteome</keyword>
<feature type="non-terminal residue" evidence="2">
    <location>
        <position position="494"/>
    </location>
</feature>
<comment type="caution">
    <text evidence="2">The sequence shown here is derived from an EMBL/GenBank/DDBJ whole genome shotgun (WGS) entry which is preliminary data.</text>
</comment>
<proteinExistence type="predicted"/>
<dbReference type="STRING" id="225359.A0A2S4PMI5"/>
<accession>A0A2S4PMI5</accession>
<feature type="compositionally biased region" description="Polar residues" evidence="1">
    <location>
        <begin position="182"/>
        <end position="191"/>
    </location>
</feature>
<feature type="region of interest" description="Disordered" evidence="1">
    <location>
        <begin position="316"/>
        <end position="494"/>
    </location>
</feature>
<evidence type="ECO:0000256" key="1">
    <source>
        <dbReference type="SAM" id="MobiDB-lite"/>
    </source>
</evidence>
<dbReference type="AlphaFoldDB" id="A0A2S4PMI5"/>
<feature type="compositionally biased region" description="Polar residues" evidence="1">
    <location>
        <begin position="329"/>
        <end position="352"/>
    </location>
</feature>
<feature type="compositionally biased region" description="Low complexity" evidence="1">
    <location>
        <begin position="438"/>
        <end position="449"/>
    </location>
</feature>
<feature type="region of interest" description="Disordered" evidence="1">
    <location>
        <begin position="1"/>
        <end position="21"/>
    </location>
</feature>
<gene>
    <name evidence="2" type="ORF">EPUL_006160</name>
</gene>